<dbReference type="AlphaFoldDB" id="A0A4D6LVE8"/>
<gene>
    <name evidence="2" type="ORF">DEO72_LG5g1100</name>
</gene>
<evidence type="ECO:0000313" key="3">
    <source>
        <dbReference type="Proteomes" id="UP000501690"/>
    </source>
</evidence>
<evidence type="ECO:0000256" key="1">
    <source>
        <dbReference type="SAM" id="MobiDB-lite"/>
    </source>
</evidence>
<evidence type="ECO:0000313" key="2">
    <source>
        <dbReference type="EMBL" id="QCD93029.1"/>
    </source>
</evidence>
<feature type="region of interest" description="Disordered" evidence="1">
    <location>
        <begin position="162"/>
        <end position="182"/>
    </location>
</feature>
<reference evidence="2 3" key="1">
    <citation type="submission" date="2019-04" db="EMBL/GenBank/DDBJ databases">
        <title>An improved genome assembly and genetic linkage map for asparagus bean, Vigna unguiculata ssp. sesquipedialis.</title>
        <authorList>
            <person name="Xia Q."/>
            <person name="Zhang R."/>
            <person name="Dong Y."/>
        </authorList>
    </citation>
    <scope>NUCLEOTIDE SEQUENCE [LARGE SCALE GENOMIC DNA]</scope>
    <source>
        <tissue evidence="2">Leaf</tissue>
    </source>
</reference>
<protein>
    <submittedName>
        <fullName evidence="2">Uncharacterized protein</fullName>
    </submittedName>
</protein>
<organism evidence="2 3">
    <name type="scientific">Vigna unguiculata</name>
    <name type="common">Cowpea</name>
    <dbReference type="NCBI Taxonomy" id="3917"/>
    <lineage>
        <taxon>Eukaryota</taxon>
        <taxon>Viridiplantae</taxon>
        <taxon>Streptophyta</taxon>
        <taxon>Embryophyta</taxon>
        <taxon>Tracheophyta</taxon>
        <taxon>Spermatophyta</taxon>
        <taxon>Magnoliopsida</taxon>
        <taxon>eudicotyledons</taxon>
        <taxon>Gunneridae</taxon>
        <taxon>Pentapetalae</taxon>
        <taxon>rosids</taxon>
        <taxon>fabids</taxon>
        <taxon>Fabales</taxon>
        <taxon>Fabaceae</taxon>
        <taxon>Papilionoideae</taxon>
        <taxon>50 kb inversion clade</taxon>
        <taxon>NPAAA clade</taxon>
        <taxon>indigoferoid/millettioid clade</taxon>
        <taxon>Phaseoleae</taxon>
        <taxon>Vigna</taxon>
    </lineage>
</organism>
<feature type="region of interest" description="Disordered" evidence="1">
    <location>
        <begin position="1"/>
        <end position="20"/>
    </location>
</feature>
<name>A0A4D6LVE8_VIGUN</name>
<feature type="compositionally biased region" description="Basic and acidic residues" evidence="1">
    <location>
        <begin position="162"/>
        <end position="175"/>
    </location>
</feature>
<dbReference type="EMBL" id="CP039349">
    <property type="protein sequence ID" value="QCD93029.1"/>
    <property type="molecule type" value="Genomic_DNA"/>
</dbReference>
<feature type="compositionally biased region" description="Basic and acidic residues" evidence="1">
    <location>
        <begin position="1"/>
        <end position="12"/>
    </location>
</feature>
<dbReference type="Proteomes" id="UP000501690">
    <property type="component" value="Linkage Group LG5"/>
</dbReference>
<keyword evidence="3" id="KW-1185">Reference proteome</keyword>
<accession>A0A4D6LVE8</accession>
<proteinExistence type="predicted"/>
<sequence length="200" mass="23104">MTRIPSSEHHSSGDNLVSWKNSGTEQNKVIKVSPQGNTKIKLEGNYYEPRSNLHRVEELELAWRGWGSKESEGRVVKINEVEVELVEYDSSRVLKAEEVEILQFKKNYNQIDESGRNEDIGRVVKINEVEVELVEYDSSRVLKAEEVEILQFKKNYNQIDESGRNEDIGEKNKDLLEDEDDWEEIERTDLERSFGSAVGS</sequence>